<dbReference type="OrthoDB" id="9765151at2"/>
<dbReference type="InterPro" id="IPR055399">
    <property type="entry name" value="CC_BshC"/>
</dbReference>
<feature type="domain" description="Bacillithiol biosynthesis BshC N-terminal Rossmann-like" evidence="3">
    <location>
        <begin position="4"/>
        <end position="360"/>
    </location>
</feature>
<organism evidence="5 6">
    <name type="scientific">Flammeovirga pacifica</name>
    <dbReference type="NCBI Taxonomy" id="915059"/>
    <lineage>
        <taxon>Bacteria</taxon>
        <taxon>Pseudomonadati</taxon>
        <taxon>Bacteroidota</taxon>
        <taxon>Cytophagia</taxon>
        <taxon>Cytophagales</taxon>
        <taxon>Flammeovirgaceae</taxon>
        <taxon>Flammeovirga</taxon>
    </lineage>
</organism>
<dbReference type="AlphaFoldDB" id="A0A1S1YUY6"/>
<evidence type="ECO:0000313" key="5">
    <source>
        <dbReference type="EMBL" id="OHX64844.1"/>
    </source>
</evidence>
<comment type="caution">
    <text evidence="5">The sequence shown here is derived from an EMBL/GenBank/DDBJ whole genome shotgun (WGS) entry which is preliminary data.</text>
</comment>
<dbReference type="HAMAP" id="MF_01867">
    <property type="entry name" value="BshC"/>
    <property type="match status" value="1"/>
</dbReference>
<keyword evidence="6" id="KW-1185">Reference proteome</keyword>
<dbReference type="EMBL" id="JRYR02000001">
    <property type="protein sequence ID" value="OHX64844.1"/>
    <property type="molecule type" value="Genomic_DNA"/>
</dbReference>
<comment type="similarity">
    <text evidence="2">Belongs to the BshC family.</text>
</comment>
<proteinExistence type="inferred from homology"/>
<gene>
    <name evidence="2" type="primary">bshC</name>
    <name evidence="5" type="ORF">NH26_00055</name>
</gene>
<dbReference type="Pfam" id="PF24850">
    <property type="entry name" value="CC_BshC"/>
    <property type="match status" value="1"/>
</dbReference>
<evidence type="ECO:0000259" key="4">
    <source>
        <dbReference type="Pfam" id="PF24850"/>
    </source>
</evidence>
<dbReference type="EC" id="6.-.-.-" evidence="2"/>
<feature type="domain" description="Bacillithiol biosynthesis BshC C-terminal coiled-coil" evidence="4">
    <location>
        <begin position="364"/>
        <end position="516"/>
    </location>
</feature>
<dbReference type="PIRSF" id="PIRSF012535">
    <property type="entry name" value="UCP012535"/>
    <property type="match status" value="1"/>
</dbReference>
<dbReference type="Proteomes" id="UP000179797">
    <property type="component" value="Unassembled WGS sequence"/>
</dbReference>
<evidence type="ECO:0000256" key="1">
    <source>
        <dbReference type="ARBA" id="ARBA00022598"/>
    </source>
</evidence>
<dbReference type="NCBIfam" id="TIGR03998">
    <property type="entry name" value="thiol_BshC"/>
    <property type="match status" value="1"/>
</dbReference>
<evidence type="ECO:0000259" key="3">
    <source>
        <dbReference type="Pfam" id="PF10079"/>
    </source>
</evidence>
<accession>A0A1S1YUY6</accession>
<dbReference type="GO" id="GO:0016874">
    <property type="term" value="F:ligase activity"/>
    <property type="evidence" value="ECO:0007669"/>
    <property type="project" value="UniProtKB-UniRule"/>
</dbReference>
<evidence type="ECO:0000313" key="6">
    <source>
        <dbReference type="Proteomes" id="UP000179797"/>
    </source>
</evidence>
<name>A0A1S1YUY6_FLAPC</name>
<keyword evidence="1 2" id="KW-0436">Ligase</keyword>
<dbReference type="InterPro" id="IPR011199">
    <property type="entry name" value="Bacillithiol_biosynth_BshC"/>
</dbReference>
<dbReference type="Pfam" id="PF10079">
    <property type="entry name" value="Rossmann-like_BshC"/>
    <property type="match status" value="1"/>
</dbReference>
<dbReference type="RefSeq" id="WP_044228724.1">
    <property type="nucleotide sequence ID" value="NZ_JRYR02000001.1"/>
</dbReference>
<reference evidence="5 6" key="1">
    <citation type="journal article" date="2012" name="Int. J. Syst. Evol. Microbiol.">
        <title>Flammeovirga pacifica sp. nov., isolated from deep-sea sediment.</title>
        <authorList>
            <person name="Xu H."/>
            <person name="Fu Y."/>
            <person name="Yang N."/>
            <person name="Ding Z."/>
            <person name="Lai Q."/>
            <person name="Zeng R."/>
        </authorList>
    </citation>
    <scope>NUCLEOTIDE SEQUENCE [LARGE SCALE GENOMIC DNA]</scope>
    <source>
        <strain evidence="6">DSM 24597 / LMG 26175 / WPAGA1</strain>
    </source>
</reference>
<sequence>MNQYTIPFEKAGLYGKMFLDYLSGQDQLKTLYKHTPSIDSFDAIIESRQSFPKVQRELLVDVVSEQYINIPNAPIPQILQLGDVNTYTIVTGHQLNIFTGPLFFIYKIAATINLCHQLKQKYPESNFIPVYWMASEDHDFEEIASFNLGDKKYTWEHPEIGGPVGRLSLEGIDKIIDQIKDMPEAFKHAYSEFDNLTDATRSYVNTLFKEYGLVCFDADDIRLKREFTSIIKEEIFQQPAVKEVEKANQVILDGGYKPQIHARDINLFYMEDNKRLRLEKVGDVIRTVDGDEQWSEAEINELIDKSPEKFSPNVVLRPVLQEVLLPNLAYLGGPAEVIYWLQLKGVFDHYQVNFPMVLPRGFCLLMDDKCTVKWQKTNWELEDILKSEREIEEKVLSSNQQVDTDITSQLNQINTLYDDILKKGVEVTPNLEKHIIAEQKRVLKRVEHTQAKLIKEGKRKLRDESERILKVRSFILPNNAPQERVKNIMEFWGFHQEMIQDSVNCLNPLSFHLNILCKEC</sequence>
<protein>
    <recommendedName>
        <fullName evidence="2">Putative cysteine ligase BshC</fullName>
        <ecNumber evidence="2">6.-.-.-</ecNumber>
    </recommendedName>
</protein>
<dbReference type="STRING" id="915059.NH26_00055"/>
<evidence type="ECO:0000256" key="2">
    <source>
        <dbReference type="HAMAP-Rule" id="MF_01867"/>
    </source>
</evidence>
<dbReference type="InterPro" id="IPR055398">
    <property type="entry name" value="Rossmann-like_BshC"/>
</dbReference>